<dbReference type="EMBL" id="JBDJAW010000053">
    <property type="protein sequence ID" value="MEN3540578.1"/>
    <property type="molecule type" value="Genomic_DNA"/>
</dbReference>
<evidence type="ECO:0000313" key="2">
    <source>
        <dbReference type="EMBL" id="MEN3540578.1"/>
    </source>
</evidence>
<gene>
    <name evidence="2" type="ORF">AAH991_36070</name>
</gene>
<name>A0ABV0AZ79_9ACTN</name>
<organism evidence="2 3">
    <name type="scientific">Microbispora maris</name>
    <dbReference type="NCBI Taxonomy" id="3144104"/>
    <lineage>
        <taxon>Bacteria</taxon>
        <taxon>Bacillati</taxon>
        <taxon>Actinomycetota</taxon>
        <taxon>Actinomycetes</taxon>
        <taxon>Streptosporangiales</taxon>
        <taxon>Streptosporangiaceae</taxon>
        <taxon>Microbispora</taxon>
    </lineage>
</organism>
<feature type="region of interest" description="Disordered" evidence="1">
    <location>
        <begin position="26"/>
        <end position="90"/>
    </location>
</feature>
<evidence type="ECO:0000313" key="3">
    <source>
        <dbReference type="Proteomes" id="UP001447516"/>
    </source>
</evidence>
<protein>
    <recommendedName>
        <fullName evidence="4">Galactose oxidase</fullName>
    </recommendedName>
</protein>
<keyword evidence="3" id="KW-1185">Reference proteome</keyword>
<dbReference type="InterPro" id="IPR011043">
    <property type="entry name" value="Gal_Oxase/kelch_b-propeller"/>
</dbReference>
<dbReference type="RefSeq" id="WP_346230429.1">
    <property type="nucleotide sequence ID" value="NZ_JBDJAW010000053.1"/>
</dbReference>
<evidence type="ECO:0008006" key="4">
    <source>
        <dbReference type="Google" id="ProtNLM"/>
    </source>
</evidence>
<dbReference type="Proteomes" id="UP001447516">
    <property type="component" value="Unassembled WGS sequence"/>
</dbReference>
<evidence type="ECO:0000256" key="1">
    <source>
        <dbReference type="SAM" id="MobiDB-lite"/>
    </source>
</evidence>
<comment type="caution">
    <text evidence="2">The sequence shown here is derived from an EMBL/GenBank/DDBJ whole genome shotgun (WGS) entry which is preliminary data.</text>
</comment>
<dbReference type="PROSITE" id="PS51257">
    <property type="entry name" value="PROKAR_LIPOPROTEIN"/>
    <property type="match status" value="1"/>
</dbReference>
<reference evidence="2 3" key="1">
    <citation type="submission" date="2024-05" db="EMBL/GenBank/DDBJ databases">
        <title>Microbispora sp.ZYX-F-249.</title>
        <authorList>
            <person name="Xie H."/>
        </authorList>
    </citation>
    <scope>NUCLEOTIDE SEQUENCE [LARGE SCALE GENOMIC DNA]</scope>
    <source>
        <strain evidence="2 3">ZYX-F-249</strain>
    </source>
</reference>
<dbReference type="SUPFAM" id="SSF50965">
    <property type="entry name" value="Galactose oxidase, central domain"/>
    <property type="match status" value="1"/>
</dbReference>
<sequence>MRPEIMVIGRLAAIGVLSAAAIGCSGGGGGADAGRSPGPALRSPGSALRSPGSALRSPGSGLRSPGPTPSRPAVSARPEVVPSLSGGTWTQTRTADAGAVMLSVAVTGGGEAWAVGTPGENRRTGTVLRWDGHTWRAAPLPPGLRYPAVVSATSPRNVWIFDNHANAWQWDGRRWSARGRPPGKLPIVLDDAVVTGPADAWVAAAQDHGTAEEPDWRPVLARRSPAGWSVVPRPARQAVRHLGATASGDLWALTEDGDTVSSVEHWNGRRWTAVPPPPWPGGATAEFTDLAVVSEREVWVAGSILPPGDGSATAMLMRWNGDRWNPVSGLPADAVSFNAVASDGHGGVWLGASNYHSENKRILLHFDRRSWTYEKTPRTGNAPEVLDLVKLPGRDTVFAVGGNPSYDEDGEAWIWTRS</sequence>
<accession>A0ABV0AZ79</accession>
<proteinExistence type="predicted"/>